<dbReference type="InterPro" id="IPR036388">
    <property type="entry name" value="WH-like_DNA-bd_sf"/>
</dbReference>
<dbReference type="GO" id="GO:0003700">
    <property type="term" value="F:DNA-binding transcription factor activity"/>
    <property type="evidence" value="ECO:0007669"/>
    <property type="project" value="InterPro"/>
</dbReference>
<evidence type="ECO:0000256" key="7">
    <source>
        <dbReference type="ARBA" id="ARBA00023163"/>
    </source>
</evidence>
<comment type="cofactor">
    <cofactor evidence="9">
        <name>Mn(2+)</name>
        <dbReference type="ChEBI" id="CHEBI:29035"/>
    </cofactor>
    <cofactor evidence="9">
        <name>Fe(2+)</name>
        <dbReference type="ChEBI" id="CHEBI:29033"/>
    </cofactor>
    <text evidence="9">Binds 1 Mn(2+) or Fe(2+) ion per subunit.</text>
</comment>
<evidence type="ECO:0000256" key="1">
    <source>
        <dbReference type="ARBA" id="ARBA00007957"/>
    </source>
</evidence>
<dbReference type="EMBL" id="WAGX01000005">
    <property type="protein sequence ID" value="KAB1437725.1"/>
    <property type="molecule type" value="Genomic_DNA"/>
</dbReference>
<feature type="binding site" evidence="8">
    <location>
        <position position="146"/>
    </location>
    <ligand>
        <name>Zn(2+)</name>
        <dbReference type="ChEBI" id="CHEBI:29105"/>
    </ligand>
</feature>
<reference evidence="10 11" key="2">
    <citation type="submission" date="2020-02" db="EMBL/GenBank/DDBJ databases">
        <title>Candidatus Galacturonibacter soehngenii shows hetero-acetogenic catabolism of galacturonic acid but lacks a canonical carbon monoxide dehydrogenase/acetyl-CoA synthase complex.</title>
        <authorList>
            <person name="Diender M."/>
            <person name="Stouten G.R."/>
            <person name="Petersen J.F."/>
            <person name="Nielsen P.H."/>
            <person name="Dueholm M.S."/>
            <person name="Pronk J.T."/>
            <person name="Van Loosdrecht M.C.M."/>
        </authorList>
    </citation>
    <scope>NUCLEOTIDE SEQUENCE [LARGE SCALE GENOMIC DNA]</scope>
    <source>
        <strain evidence="10">GalUA</strain>
    </source>
</reference>
<keyword evidence="2" id="KW-0678">Repressor</keyword>
<proteinExistence type="inferred from homology"/>
<accession>A0A7V7QJG2</accession>
<dbReference type="AlphaFoldDB" id="A0A7V7QJG2"/>
<dbReference type="CDD" id="cd07153">
    <property type="entry name" value="Fur_like"/>
    <property type="match status" value="1"/>
</dbReference>
<feature type="binding site" evidence="9">
    <location>
        <position position="97"/>
    </location>
    <ligand>
        <name>Fe cation</name>
        <dbReference type="ChEBI" id="CHEBI:24875"/>
    </ligand>
</feature>
<evidence type="ECO:0000256" key="6">
    <source>
        <dbReference type="ARBA" id="ARBA00023125"/>
    </source>
</evidence>
<evidence type="ECO:0000256" key="4">
    <source>
        <dbReference type="ARBA" id="ARBA00022833"/>
    </source>
</evidence>
<dbReference type="GO" id="GO:0008270">
    <property type="term" value="F:zinc ion binding"/>
    <property type="evidence" value="ECO:0007669"/>
    <property type="project" value="TreeGrafter"/>
</dbReference>
<evidence type="ECO:0000256" key="8">
    <source>
        <dbReference type="PIRSR" id="PIRSR602481-1"/>
    </source>
</evidence>
<feature type="binding site" evidence="8">
    <location>
        <position position="143"/>
    </location>
    <ligand>
        <name>Zn(2+)</name>
        <dbReference type="ChEBI" id="CHEBI:29105"/>
    </ligand>
</feature>
<feature type="binding site" evidence="8">
    <location>
        <position position="106"/>
    </location>
    <ligand>
        <name>Zn(2+)</name>
        <dbReference type="ChEBI" id="CHEBI:29105"/>
    </ligand>
</feature>
<evidence type="ECO:0000313" key="10">
    <source>
        <dbReference type="EMBL" id="KAB1437725.1"/>
    </source>
</evidence>
<keyword evidence="7" id="KW-0804">Transcription</keyword>
<protein>
    <submittedName>
        <fullName evidence="10">Transcriptional repressor</fullName>
    </submittedName>
</protein>
<evidence type="ECO:0000256" key="5">
    <source>
        <dbReference type="ARBA" id="ARBA00023015"/>
    </source>
</evidence>
<gene>
    <name evidence="10" type="ORF">F7O84_08990</name>
</gene>
<evidence type="ECO:0000256" key="2">
    <source>
        <dbReference type="ARBA" id="ARBA00022491"/>
    </source>
</evidence>
<reference evidence="10 11" key="1">
    <citation type="submission" date="2019-09" db="EMBL/GenBank/DDBJ databases">
        <authorList>
            <person name="Valk L.C."/>
        </authorList>
    </citation>
    <scope>NUCLEOTIDE SEQUENCE [LARGE SCALE GENOMIC DNA]</scope>
    <source>
        <strain evidence="10">GalUA</strain>
    </source>
</reference>
<comment type="similarity">
    <text evidence="1">Belongs to the Fur family.</text>
</comment>
<comment type="caution">
    <text evidence="10">The sequence shown here is derived from an EMBL/GenBank/DDBJ whole genome shotgun (WGS) entry which is preliminary data.</text>
</comment>
<dbReference type="InterPro" id="IPR043135">
    <property type="entry name" value="Fur_C"/>
</dbReference>
<dbReference type="RefSeq" id="WP_151144260.1">
    <property type="nucleotide sequence ID" value="NZ_WAGX01000005.1"/>
</dbReference>
<dbReference type="PANTHER" id="PTHR33202">
    <property type="entry name" value="ZINC UPTAKE REGULATION PROTEIN"/>
    <property type="match status" value="1"/>
</dbReference>
<keyword evidence="9" id="KW-0408">Iron</keyword>
<evidence type="ECO:0000256" key="3">
    <source>
        <dbReference type="ARBA" id="ARBA00022723"/>
    </source>
</evidence>
<feature type="binding site" evidence="8">
    <location>
        <position position="103"/>
    </location>
    <ligand>
        <name>Zn(2+)</name>
        <dbReference type="ChEBI" id="CHEBI:29105"/>
    </ligand>
</feature>
<dbReference type="SUPFAM" id="SSF46785">
    <property type="entry name" value="Winged helix' DNA-binding domain"/>
    <property type="match status" value="1"/>
</dbReference>
<dbReference type="Gene3D" id="3.30.1490.190">
    <property type="match status" value="1"/>
</dbReference>
<dbReference type="OrthoDB" id="8659436at2"/>
<evidence type="ECO:0000256" key="9">
    <source>
        <dbReference type="PIRSR" id="PIRSR602481-2"/>
    </source>
</evidence>
<dbReference type="GO" id="GO:0045892">
    <property type="term" value="P:negative regulation of DNA-templated transcription"/>
    <property type="evidence" value="ECO:0007669"/>
    <property type="project" value="TreeGrafter"/>
</dbReference>
<dbReference type="InterPro" id="IPR036390">
    <property type="entry name" value="WH_DNA-bd_sf"/>
</dbReference>
<comment type="cofactor">
    <cofactor evidence="8">
        <name>Zn(2+)</name>
        <dbReference type="ChEBI" id="CHEBI:29105"/>
    </cofactor>
    <text evidence="8">Binds 1 zinc ion per subunit.</text>
</comment>
<organism evidence="10 11">
    <name type="scientific">Candidatus Galacturonatibacter soehngenii</name>
    <dbReference type="NCBI Taxonomy" id="2307010"/>
    <lineage>
        <taxon>Bacteria</taxon>
        <taxon>Bacillati</taxon>
        <taxon>Bacillota</taxon>
        <taxon>Clostridia</taxon>
        <taxon>Lachnospirales</taxon>
        <taxon>Lachnospiraceae</taxon>
        <taxon>Candidatus Galacturonatibacter</taxon>
    </lineage>
</organism>
<sequence length="152" mass="17799">MSVDKDEFKELLRQKGLKVTTQRVRVLEVLSNSPDIHLTAEEIYELIKVDFPEIGLATVYRTIQLLLELDLIDRINLDDGFVRYEISNHDENSKKHHHHHLICVKCSKVLSFEDDLLDELEKRIMDHISFKVLDHEVKLYGLCKDCSAKEKD</sequence>
<dbReference type="Gene3D" id="1.10.10.10">
    <property type="entry name" value="Winged helix-like DNA-binding domain superfamily/Winged helix DNA-binding domain"/>
    <property type="match status" value="1"/>
</dbReference>
<keyword evidence="5" id="KW-0805">Transcription regulation</keyword>
<dbReference type="GO" id="GO:1900376">
    <property type="term" value="P:regulation of secondary metabolite biosynthetic process"/>
    <property type="evidence" value="ECO:0007669"/>
    <property type="project" value="TreeGrafter"/>
</dbReference>
<dbReference type="FunFam" id="1.10.10.10:FF:000051">
    <property type="entry name" value="Fur family transcriptional regulator"/>
    <property type="match status" value="1"/>
</dbReference>
<evidence type="ECO:0000313" key="11">
    <source>
        <dbReference type="Proteomes" id="UP000461768"/>
    </source>
</evidence>
<dbReference type="Proteomes" id="UP000461768">
    <property type="component" value="Unassembled WGS sequence"/>
</dbReference>
<dbReference type="Pfam" id="PF01475">
    <property type="entry name" value="FUR"/>
    <property type="match status" value="1"/>
</dbReference>
<feature type="binding site" evidence="9">
    <location>
        <position position="135"/>
    </location>
    <ligand>
        <name>Fe cation</name>
        <dbReference type="ChEBI" id="CHEBI:24875"/>
    </ligand>
</feature>
<dbReference type="PANTHER" id="PTHR33202:SF7">
    <property type="entry name" value="FERRIC UPTAKE REGULATION PROTEIN"/>
    <property type="match status" value="1"/>
</dbReference>
<keyword evidence="6" id="KW-0238">DNA-binding</keyword>
<keyword evidence="11" id="KW-1185">Reference proteome</keyword>
<dbReference type="GO" id="GO:0000976">
    <property type="term" value="F:transcription cis-regulatory region binding"/>
    <property type="evidence" value="ECO:0007669"/>
    <property type="project" value="TreeGrafter"/>
</dbReference>
<keyword evidence="4 8" id="KW-0862">Zinc</keyword>
<keyword evidence="3 8" id="KW-0479">Metal-binding</keyword>
<dbReference type="InterPro" id="IPR002481">
    <property type="entry name" value="FUR"/>
</dbReference>
<name>A0A7V7QJG2_9FIRM</name>